<dbReference type="InterPro" id="IPR009702">
    <property type="entry name" value="DUF1284"/>
</dbReference>
<dbReference type="KEGG" id="tpd:Teth39_0291"/>
<proteinExistence type="predicted"/>
<accession>B0KC24</accession>
<dbReference type="Pfam" id="PF06935">
    <property type="entry name" value="DUF1284"/>
    <property type="match status" value="1"/>
</dbReference>
<keyword evidence="2" id="KW-1185">Reference proteome</keyword>
<name>B0KC24_THEP3</name>
<dbReference type="EMBL" id="CP000924">
    <property type="protein sequence ID" value="ABY93960.1"/>
    <property type="molecule type" value="Genomic_DNA"/>
</dbReference>
<protein>
    <recommendedName>
        <fullName evidence="3">Iron-sulfur binding protein</fullName>
    </recommendedName>
</protein>
<dbReference type="STRING" id="340099.Teth39_0291"/>
<evidence type="ECO:0000313" key="1">
    <source>
        <dbReference type="EMBL" id="ABY93960.1"/>
    </source>
</evidence>
<reference evidence="2" key="1">
    <citation type="submission" date="2008-01" db="EMBL/GenBank/DDBJ databases">
        <title>Complete sequence of Thermoanaerobacter pseudethanolicus 39E.</title>
        <authorList>
            <person name="Copeland A."/>
            <person name="Lucas S."/>
            <person name="Lapidus A."/>
            <person name="Barry K."/>
            <person name="Glavina del Rio T."/>
            <person name="Dalin E."/>
            <person name="Tice H."/>
            <person name="Pitluck S."/>
            <person name="Bruce D."/>
            <person name="Goodwin L."/>
            <person name="Saunders E."/>
            <person name="Brettin T."/>
            <person name="Detter J.C."/>
            <person name="Han C."/>
            <person name="Schmutz J."/>
            <person name="Larimer F."/>
            <person name="Land M."/>
            <person name="Hauser L."/>
            <person name="Kyrpides N."/>
            <person name="Lykidis A."/>
            <person name="Hemme C."/>
            <person name="Fields M.W."/>
            <person name="He Z."/>
            <person name="Zhou J."/>
            <person name="Richardson P."/>
        </authorList>
    </citation>
    <scope>NUCLEOTIDE SEQUENCE [LARGE SCALE GENOMIC DNA]</scope>
    <source>
        <strain evidence="2">ATCC 33223 / DSM 2355 / 39E</strain>
    </source>
</reference>
<evidence type="ECO:0008006" key="3">
    <source>
        <dbReference type="Google" id="ProtNLM"/>
    </source>
</evidence>
<evidence type="ECO:0000313" key="2">
    <source>
        <dbReference type="Proteomes" id="UP000002156"/>
    </source>
</evidence>
<organism evidence="1 2">
    <name type="scientific">Thermoanaerobacter pseudethanolicus (strain ATCC 33223 / 39E)</name>
    <name type="common">Clostridium thermohydrosulfuricum</name>
    <dbReference type="NCBI Taxonomy" id="340099"/>
    <lineage>
        <taxon>Bacteria</taxon>
        <taxon>Bacillati</taxon>
        <taxon>Bacillota</taxon>
        <taxon>Clostridia</taxon>
        <taxon>Thermoanaerobacterales</taxon>
        <taxon>Thermoanaerobacteraceae</taxon>
        <taxon>Thermoanaerobacter</taxon>
    </lineage>
</organism>
<sequence>MEIRGHHFLCMLGFRGLGYDEKFVKNMDEIIRKLNNEQDMLIKVVDNVDNICAMCPNNVDGECKIENYPGSVREKDRAILEVLGIEVGEILSYKKIINRIREKMTEEKMRDICRDCEWFSLGYCLEGLKKLKGGV</sequence>
<dbReference type="HOGENOM" id="CLU_129126_1_0_9"/>
<dbReference type="AlphaFoldDB" id="B0KC24"/>
<gene>
    <name evidence="1" type="ordered locus">Teth39_0291</name>
</gene>
<dbReference type="RefSeq" id="WP_003867788.1">
    <property type="nucleotide sequence ID" value="NC_010321.1"/>
</dbReference>
<dbReference type="Proteomes" id="UP000002156">
    <property type="component" value="Chromosome"/>
</dbReference>
<dbReference type="eggNOG" id="COG3543">
    <property type="taxonomic scope" value="Bacteria"/>
</dbReference>